<name>A0A974BNT1_XENLA</name>
<dbReference type="EMBL" id="KV521372">
    <property type="protein sequence ID" value="OCT55201.1"/>
    <property type="molecule type" value="Genomic_DNA"/>
</dbReference>
<evidence type="ECO:0000313" key="1">
    <source>
        <dbReference type="EMBL" id="OCT55201.1"/>
    </source>
</evidence>
<sequence>MEEQLQIILKFHSLLNAEKFKCKGDVLVRYLVHPHPLVSHGYCVDLGLYMEILRDIYAAKIIYLDRKKSGI</sequence>
<dbReference type="AlphaFoldDB" id="A0A974BNT1"/>
<accession>A0A974BNT1</accession>
<organism evidence="1">
    <name type="scientific">Xenopus laevis</name>
    <name type="common">African clawed frog</name>
    <dbReference type="NCBI Taxonomy" id="8355"/>
    <lineage>
        <taxon>Eukaryota</taxon>
        <taxon>Metazoa</taxon>
        <taxon>Chordata</taxon>
        <taxon>Craniata</taxon>
        <taxon>Vertebrata</taxon>
        <taxon>Euteleostomi</taxon>
        <taxon>Amphibia</taxon>
        <taxon>Batrachia</taxon>
        <taxon>Anura</taxon>
        <taxon>Pipoidea</taxon>
        <taxon>Pipidae</taxon>
        <taxon>Xenopodinae</taxon>
        <taxon>Xenopus</taxon>
        <taxon>Xenopus</taxon>
    </lineage>
</organism>
<protein>
    <submittedName>
        <fullName evidence="1">Uncharacterized protein</fullName>
    </submittedName>
</protein>
<reference evidence="1" key="1">
    <citation type="submission" date="2016-05" db="EMBL/GenBank/DDBJ databases">
        <title>WGS assembly of Xenopus laevis.</title>
        <authorList>
            <person name="Session A."/>
            <person name="Uno Y."/>
            <person name="Kwon T."/>
            <person name="Chapman J."/>
            <person name="Toyoda A."/>
            <person name="Takahashi S."/>
            <person name="Fukui A."/>
            <person name="Hikosaka A."/>
            <person name="Putnam N."/>
            <person name="Stites J."/>
            <person name="Van Heeringen S."/>
            <person name="Quigley I."/>
            <person name="Heinz S."/>
            <person name="Hellsten U."/>
            <person name="Lyons J."/>
            <person name="Suzuki A."/>
            <person name="Kondo M."/>
            <person name="Ogino H."/>
            <person name="Ochi H."/>
            <person name="Bogdanovic O."/>
            <person name="Lister R."/>
            <person name="Georgiou G."/>
            <person name="Paranjpe S."/>
            <person name="Van Kruijsbergen I."/>
            <person name="Mozaffari S."/>
            <person name="Shu S."/>
            <person name="Schmutz J."/>
            <person name="Jenkins J."/>
            <person name="Grimwood J."/>
            <person name="Carlson J."/>
            <person name="Mitros T."/>
            <person name="Simakov O."/>
            <person name="Heald R."/>
            <person name="Miller K."/>
            <person name="Haudenschild C."/>
            <person name="Kuroki Y."/>
            <person name="Tanaka T."/>
            <person name="Michiue T."/>
            <person name="Watanabe M."/>
            <person name="Kinoshita T."/>
            <person name="Ohta Y."/>
            <person name="Mawaribuchi S."/>
            <person name="Suzuki Y."/>
            <person name="Haramoto Y."/>
            <person name="Yamamoto T."/>
            <person name="Takagi C."/>
            <person name="Kitzman J."/>
            <person name="Shendure J."/>
            <person name="Nakayama T."/>
            <person name="Izutsu Y."/>
            <person name="Robert J."/>
            <person name="Dichmann D."/>
            <person name="Flajnik M."/>
            <person name="Houston D."/>
            <person name="Marcotte E."/>
            <person name="Wallingford J."/>
            <person name="Ito Y."/>
            <person name="Asashima M."/>
            <person name="Ueno N."/>
            <person name="Matsuda Y."/>
            <person name="Jan Veenstra G."/>
            <person name="Fujiyama A."/>
            <person name="Harland R."/>
            <person name="Taira M."/>
            <person name="Rokhsar D.S."/>
        </authorList>
    </citation>
    <scope>NUCLEOTIDE SEQUENCE</scope>
    <source>
        <strain evidence="1">J</strain>
        <tissue evidence="1">Blood</tissue>
    </source>
</reference>
<gene>
    <name evidence="1" type="ORF">XELAEV_18003893mg</name>
</gene>
<dbReference type="Proteomes" id="UP000694892">
    <property type="component" value="Unassembled WGS sequence"/>
</dbReference>
<proteinExistence type="predicted"/>